<sequence length="161" mass="17146">MALSSVHFISPLHQSTNRLVALVTMTAYGDMRAHVTPIPTPFVVRAVGSLLVGVSVAVMLSGVGIATKVGIAATCVLVTVVLAFAHPYRGEMRAYARDKKADTFPTVGQIVPLMLWWLILMLAPVVAPWPAFAVVITGIVSAGLAWILFPHVDGTRKLAFA</sequence>
<keyword evidence="1" id="KW-1133">Transmembrane helix</keyword>
<evidence type="ECO:0000313" key="2">
    <source>
        <dbReference type="EMBL" id="SER65035.1"/>
    </source>
</evidence>
<feature type="transmembrane region" description="Helical" evidence="1">
    <location>
        <begin position="129"/>
        <end position="149"/>
    </location>
</feature>
<gene>
    <name evidence="2" type="ORF">SAMN05661109_00698</name>
</gene>
<feature type="transmembrane region" description="Helical" evidence="1">
    <location>
        <begin position="106"/>
        <end position="123"/>
    </location>
</feature>
<evidence type="ECO:0000256" key="1">
    <source>
        <dbReference type="SAM" id="Phobius"/>
    </source>
</evidence>
<keyword evidence="1" id="KW-0472">Membrane</keyword>
<dbReference type="Proteomes" id="UP000198929">
    <property type="component" value="Unassembled WGS sequence"/>
</dbReference>
<dbReference type="AlphaFoldDB" id="A0A1H9QXT2"/>
<proteinExistence type="predicted"/>
<keyword evidence="3" id="KW-1185">Reference proteome</keyword>
<dbReference type="STRING" id="1121357.SAMN05661109_00698"/>
<reference evidence="3" key="1">
    <citation type="submission" date="2016-10" db="EMBL/GenBank/DDBJ databases">
        <authorList>
            <person name="Varghese N."/>
            <person name="Submissions S."/>
        </authorList>
    </citation>
    <scope>NUCLEOTIDE SEQUENCE [LARGE SCALE GENOMIC DNA]</scope>
    <source>
        <strain evidence="3">DSM 20524</strain>
    </source>
</reference>
<accession>A0A1H9QXT2</accession>
<evidence type="ECO:0000313" key="3">
    <source>
        <dbReference type="Proteomes" id="UP000198929"/>
    </source>
</evidence>
<dbReference type="RefSeq" id="WP_231910005.1">
    <property type="nucleotide sequence ID" value="NZ_CP047199.1"/>
</dbReference>
<feature type="transmembrane region" description="Helical" evidence="1">
    <location>
        <begin position="42"/>
        <end position="63"/>
    </location>
</feature>
<keyword evidence="1" id="KW-0812">Transmembrane</keyword>
<protein>
    <submittedName>
        <fullName evidence="2">Uncharacterized protein</fullName>
    </submittedName>
</protein>
<feature type="transmembrane region" description="Helical" evidence="1">
    <location>
        <begin position="69"/>
        <end position="85"/>
    </location>
</feature>
<dbReference type="EMBL" id="FOGQ01000002">
    <property type="protein sequence ID" value="SER65035.1"/>
    <property type="molecule type" value="Genomic_DNA"/>
</dbReference>
<name>A0A1H9QXT2_9CORY</name>
<organism evidence="2 3">
    <name type="scientific">Corynebacterium cystitidis DSM 20524</name>
    <dbReference type="NCBI Taxonomy" id="1121357"/>
    <lineage>
        <taxon>Bacteria</taxon>
        <taxon>Bacillati</taxon>
        <taxon>Actinomycetota</taxon>
        <taxon>Actinomycetes</taxon>
        <taxon>Mycobacteriales</taxon>
        <taxon>Corynebacteriaceae</taxon>
        <taxon>Corynebacterium</taxon>
    </lineage>
</organism>